<dbReference type="Proteomes" id="UP000653454">
    <property type="component" value="Unassembled WGS sequence"/>
</dbReference>
<reference evidence="2" key="1">
    <citation type="submission" date="2020-11" db="EMBL/GenBank/DDBJ databases">
        <authorList>
            <person name="Whiteford S."/>
        </authorList>
    </citation>
    <scope>NUCLEOTIDE SEQUENCE</scope>
</reference>
<dbReference type="AlphaFoldDB" id="A0A8S4E7B5"/>
<proteinExistence type="predicted"/>
<keyword evidence="3" id="KW-1185">Reference proteome</keyword>
<sequence length="43" mass="4416">MLKIQMLDSIVSNDADDGQGQPANGVSATSIPNDNGQIGTTLQ</sequence>
<dbReference type="EMBL" id="CAJHNJ030000013">
    <property type="protein sequence ID" value="CAG9111432.1"/>
    <property type="molecule type" value="Genomic_DNA"/>
</dbReference>
<name>A0A8S4E7B5_PLUXY</name>
<feature type="compositionally biased region" description="Polar residues" evidence="1">
    <location>
        <begin position="21"/>
        <end position="43"/>
    </location>
</feature>
<protein>
    <submittedName>
        <fullName evidence="2">(diamondback moth) hypothetical protein</fullName>
    </submittedName>
</protein>
<comment type="caution">
    <text evidence="2">The sequence shown here is derived from an EMBL/GenBank/DDBJ whole genome shotgun (WGS) entry which is preliminary data.</text>
</comment>
<gene>
    <name evidence="2" type="ORF">PLXY2_LOCUS4651</name>
</gene>
<evidence type="ECO:0000256" key="1">
    <source>
        <dbReference type="SAM" id="MobiDB-lite"/>
    </source>
</evidence>
<evidence type="ECO:0000313" key="2">
    <source>
        <dbReference type="EMBL" id="CAG9111432.1"/>
    </source>
</evidence>
<accession>A0A8S4E7B5</accession>
<organism evidence="2 3">
    <name type="scientific">Plutella xylostella</name>
    <name type="common">Diamondback moth</name>
    <name type="synonym">Plutella maculipennis</name>
    <dbReference type="NCBI Taxonomy" id="51655"/>
    <lineage>
        <taxon>Eukaryota</taxon>
        <taxon>Metazoa</taxon>
        <taxon>Ecdysozoa</taxon>
        <taxon>Arthropoda</taxon>
        <taxon>Hexapoda</taxon>
        <taxon>Insecta</taxon>
        <taxon>Pterygota</taxon>
        <taxon>Neoptera</taxon>
        <taxon>Endopterygota</taxon>
        <taxon>Lepidoptera</taxon>
        <taxon>Glossata</taxon>
        <taxon>Ditrysia</taxon>
        <taxon>Yponomeutoidea</taxon>
        <taxon>Plutellidae</taxon>
        <taxon>Plutella</taxon>
    </lineage>
</organism>
<feature type="region of interest" description="Disordered" evidence="1">
    <location>
        <begin position="1"/>
        <end position="43"/>
    </location>
</feature>
<evidence type="ECO:0000313" key="3">
    <source>
        <dbReference type="Proteomes" id="UP000653454"/>
    </source>
</evidence>